<organism evidence="11 12">
    <name type="scientific">Dyadobacter jiangsuensis</name>
    <dbReference type="NCBI Taxonomy" id="1591085"/>
    <lineage>
        <taxon>Bacteria</taxon>
        <taxon>Pseudomonadati</taxon>
        <taxon>Bacteroidota</taxon>
        <taxon>Cytophagia</taxon>
        <taxon>Cytophagales</taxon>
        <taxon>Spirosomataceae</taxon>
        <taxon>Dyadobacter</taxon>
    </lineage>
</organism>
<evidence type="ECO:0000259" key="9">
    <source>
        <dbReference type="PROSITE" id="PS50093"/>
    </source>
</evidence>
<dbReference type="AlphaFoldDB" id="A0A2P8GBI0"/>
<dbReference type="Pfam" id="PF18911">
    <property type="entry name" value="PKD_4"/>
    <property type="match status" value="1"/>
</dbReference>
<evidence type="ECO:0000256" key="2">
    <source>
        <dbReference type="ARBA" id="ARBA00022617"/>
    </source>
</evidence>
<dbReference type="CDD" id="cd00146">
    <property type="entry name" value="PKD"/>
    <property type="match status" value="1"/>
</dbReference>
<evidence type="ECO:0000313" key="12">
    <source>
        <dbReference type="Proteomes" id="UP000241964"/>
    </source>
</evidence>
<dbReference type="Pfam" id="PF00034">
    <property type="entry name" value="Cytochrom_C"/>
    <property type="match status" value="1"/>
</dbReference>
<feature type="binding site" description="covalent" evidence="6">
    <location>
        <position position="649"/>
    </location>
    <ligand>
        <name>heme c</name>
        <dbReference type="ChEBI" id="CHEBI:61717"/>
    </ligand>
</feature>
<keyword evidence="3 6" id="KW-0479">Metal-binding</keyword>
<dbReference type="PANTHER" id="PTHR19328">
    <property type="entry name" value="HEDGEHOG-INTERACTING PROTEIN"/>
    <property type="match status" value="1"/>
</dbReference>
<dbReference type="InterPro" id="IPR013783">
    <property type="entry name" value="Ig-like_fold"/>
</dbReference>
<evidence type="ECO:0000313" key="11">
    <source>
        <dbReference type="EMBL" id="PSL31245.1"/>
    </source>
</evidence>
<keyword evidence="1" id="KW-0813">Transport</keyword>
<dbReference type="PROSITE" id="PS51007">
    <property type="entry name" value="CYTC"/>
    <property type="match status" value="1"/>
</dbReference>
<dbReference type="PRINTS" id="PR00606">
    <property type="entry name" value="CYTCHROMECID"/>
</dbReference>
<dbReference type="SUPFAM" id="SSF46626">
    <property type="entry name" value="Cytochrome c"/>
    <property type="match status" value="1"/>
</dbReference>
<dbReference type="InterPro" id="IPR000601">
    <property type="entry name" value="PKD_dom"/>
</dbReference>
<dbReference type="InterPro" id="IPR011042">
    <property type="entry name" value="6-blade_b-propeller_TolB-like"/>
</dbReference>
<dbReference type="Gene3D" id="2.60.120.260">
    <property type="entry name" value="Galactose-binding domain-like"/>
    <property type="match status" value="1"/>
</dbReference>
<protein>
    <submittedName>
        <fullName evidence="11">Cytochrome c</fullName>
    </submittedName>
</protein>
<dbReference type="RefSeq" id="WP_106594944.1">
    <property type="nucleotide sequence ID" value="NZ_PYAS01000003.1"/>
</dbReference>
<keyword evidence="5 6" id="KW-0408">Iron</keyword>
<feature type="chain" id="PRO_5015203983" evidence="8">
    <location>
        <begin position="20"/>
        <end position="912"/>
    </location>
</feature>
<feature type="signal peptide" evidence="8">
    <location>
        <begin position="1"/>
        <end position="19"/>
    </location>
</feature>
<dbReference type="GO" id="GO:0005506">
    <property type="term" value="F:iron ion binding"/>
    <property type="evidence" value="ECO:0007669"/>
    <property type="project" value="InterPro"/>
</dbReference>
<feature type="domain" description="Cytochrome c" evidence="10">
    <location>
        <begin position="631"/>
        <end position="716"/>
    </location>
</feature>
<dbReference type="Pfam" id="PF07995">
    <property type="entry name" value="GSDH"/>
    <property type="match status" value="1"/>
</dbReference>
<dbReference type="PANTHER" id="PTHR19328:SF75">
    <property type="entry name" value="ALDOSE SUGAR DEHYDROGENASE YLII"/>
    <property type="match status" value="1"/>
</dbReference>
<reference evidence="11 12" key="1">
    <citation type="submission" date="2018-03" db="EMBL/GenBank/DDBJ databases">
        <title>Genomic Encyclopedia of Archaeal and Bacterial Type Strains, Phase II (KMG-II): from individual species to whole genera.</title>
        <authorList>
            <person name="Goeker M."/>
        </authorList>
    </citation>
    <scope>NUCLEOTIDE SEQUENCE [LARGE SCALE GENOMIC DNA]</scope>
    <source>
        <strain evidence="11 12">DSM 29057</strain>
    </source>
</reference>
<dbReference type="Gene3D" id="2.60.40.10">
    <property type="entry name" value="Immunoglobulins"/>
    <property type="match status" value="1"/>
</dbReference>
<evidence type="ECO:0000256" key="1">
    <source>
        <dbReference type="ARBA" id="ARBA00022448"/>
    </source>
</evidence>
<dbReference type="GO" id="GO:0020037">
    <property type="term" value="F:heme binding"/>
    <property type="evidence" value="ECO:0007669"/>
    <property type="project" value="InterPro"/>
</dbReference>
<dbReference type="SMART" id="SM00089">
    <property type="entry name" value="PKD"/>
    <property type="match status" value="1"/>
</dbReference>
<dbReference type="EMBL" id="PYAS01000003">
    <property type="protein sequence ID" value="PSL31245.1"/>
    <property type="molecule type" value="Genomic_DNA"/>
</dbReference>
<proteinExistence type="predicted"/>
<dbReference type="Gene3D" id="1.10.760.10">
    <property type="entry name" value="Cytochrome c-like domain"/>
    <property type="match status" value="1"/>
</dbReference>
<keyword evidence="4" id="KW-0249">Electron transport</keyword>
<dbReference type="InterPro" id="IPR035986">
    <property type="entry name" value="PKD_dom_sf"/>
</dbReference>
<evidence type="ECO:0000256" key="8">
    <source>
        <dbReference type="SAM" id="SignalP"/>
    </source>
</evidence>
<evidence type="ECO:0000256" key="5">
    <source>
        <dbReference type="ARBA" id="ARBA00023004"/>
    </source>
</evidence>
<dbReference type="GO" id="GO:0009055">
    <property type="term" value="F:electron transfer activity"/>
    <property type="evidence" value="ECO:0007669"/>
    <property type="project" value="InterPro"/>
</dbReference>
<dbReference type="InterPro" id="IPR002324">
    <property type="entry name" value="Cyt_c_ID"/>
</dbReference>
<keyword evidence="8" id="KW-0732">Signal</keyword>
<feature type="binding site" description="covalent" evidence="6">
    <location>
        <position position="694"/>
    </location>
    <ligand>
        <name>heme c</name>
        <dbReference type="ChEBI" id="CHEBI:61717"/>
    </ligand>
</feature>
<accession>A0A2P8GBI0</accession>
<feature type="domain" description="PKD" evidence="9">
    <location>
        <begin position="471"/>
        <end position="555"/>
    </location>
</feature>
<comment type="caution">
    <text evidence="11">The sequence shown here is derived from an EMBL/GenBank/DDBJ whole genome shotgun (WGS) entry which is preliminary data.</text>
</comment>
<dbReference type="Gene3D" id="2.120.10.30">
    <property type="entry name" value="TolB, C-terminal domain"/>
    <property type="match status" value="1"/>
</dbReference>
<dbReference type="SUPFAM" id="SSF50952">
    <property type="entry name" value="Soluble quinoprotein glucose dehydrogenase"/>
    <property type="match status" value="1"/>
</dbReference>
<dbReference type="OrthoDB" id="9816308at2"/>
<feature type="region of interest" description="Disordered" evidence="7">
    <location>
        <begin position="169"/>
        <end position="205"/>
    </location>
</feature>
<evidence type="ECO:0000256" key="6">
    <source>
        <dbReference type="PIRSR" id="PIRSR602324-1"/>
    </source>
</evidence>
<evidence type="ECO:0000256" key="3">
    <source>
        <dbReference type="ARBA" id="ARBA00022723"/>
    </source>
</evidence>
<dbReference type="InterPro" id="IPR036909">
    <property type="entry name" value="Cyt_c-like_dom_sf"/>
</dbReference>
<comment type="PTM">
    <text evidence="6">Binds 1 heme c group covalently per subunit.</text>
</comment>
<evidence type="ECO:0000256" key="7">
    <source>
        <dbReference type="SAM" id="MobiDB-lite"/>
    </source>
</evidence>
<dbReference type="InterPro" id="IPR011041">
    <property type="entry name" value="Quinoprot_gluc/sorb_DH_b-prop"/>
</dbReference>
<keyword evidence="12" id="KW-1185">Reference proteome</keyword>
<dbReference type="CDD" id="cd04084">
    <property type="entry name" value="CBM6_xylanase-like"/>
    <property type="match status" value="1"/>
</dbReference>
<dbReference type="InterPro" id="IPR012938">
    <property type="entry name" value="Glc/Sorbosone_DH"/>
</dbReference>
<dbReference type="Proteomes" id="UP000241964">
    <property type="component" value="Unassembled WGS sequence"/>
</dbReference>
<gene>
    <name evidence="11" type="ORF">CLV60_103111</name>
</gene>
<feature type="binding site" description="covalent" evidence="6">
    <location>
        <position position="645"/>
    </location>
    <ligand>
        <name>heme c</name>
        <dbReference type="ChEBI" id="CHEBI:61717"/>
    </ligand>
</feature>
<name>A0A2P8GBI0_9BACT</name>
<keyword evidence="2 6" id="KW-0349">Heme</keyword>
<evidence type="ECO:0000259" key="10">
    <source>
        <dbReference type="PROSITE" id="PS51007"/>
    </source>
</evidence>
<dbReference type="SUPFAM" id="SSF49299">
    <property type="entry name" value="PKD domain"/>
    <property type="match status" value="1"/>
</dbReference>
<dbReference type="InterPro" id="IPR009056">
    <property type="entry name" value="Cyt_c-like_dom"/>
</dbReference>
<dbReference type="InterPro" id="IPR022409">
    <property type="entry name" value="PKD/Chitinase_dom"/>
</dbReference>
<evidence type="ECO:0000256" key="4">
    <source>
        <dbReference type="ARBA" id="ARBA00022982"/>
    </source>
</evidence>
<sequence>MNKTSTLFSLLFCATLAHAQVPEENRFRKVVLTENLNEPLELTVLPDERVLFIERHGTVKLYSPVSKKSTVIATIPVSTKYNDDSEAEDGLLGVNIDPDFARNHWIYFYYSPAGSTPENILARYELKGNALDLASKKVILRIPVQRDNCCHTGGSIDWDAQGNLYLSTGDNTSPRASDGYAPIDERPGRSPFDAQKSSANTADLRGKIIRIHPEADGTYTIPQGNLFPKNASGAYDPKTRPEIYTMGHRNPYRISVDKKNGYLYWGDVGPDAGKDSTGLGPAAEDEFGQARKAGNYGWPYFVGDNKAYWDFNFETKQSGEKFNPEKPVNNSPNNTGLTELPPAQKALIWYTAAETKRFPLLGSGGRSAMAGPVYYADQFKEAKRAFPAYYDKKLFIYEWMRDWIMAVTLSPKGDYVKMERFLPNLKLEHPIDMAFGPNGDLYILEYGRGWFMGNPESKLVRIEYNGGNRKPAVVASVDKKAGAVPFQAQFSSAGTEDFDRDSLQYQWKITSASGGAPVVLNEPNPAYTFKKKGIYKVLLTVTDSKGLKDSQTLTVQAGNEPPQVSLELTGGNKTFFFPDKPIHYKVGVSDHEDGSLEKNTIAASKVRITAAYQDSEDKQPSNAGGHQEAPVTFTAGKTLIEKSDCKACHFTDKKSIGPAFKDVAAKYRADANAVASLSDKIIKGGAGVWGETAMSAHPSIGLPEAGQMVKYILSLANEKQATQMLPPAGEVVAKIPEGGDAAKGIYKFIASYTDKGANGMPAQTTEKTLVLKNPTLLFGNADDASKNIMRFKMGENNLLIVTQPNTHAIFKSVDLTDITALDMVVAAPKDQLNAQGGMVEVHDGSPDGALLGKTEWIPPTDDASAFSSKTPPKPFRVPISPQSGARDLYFVFKNDNAKGALFVPFSVTFVSK</sequence>
<dbReference type="PROSITE" id="PS50093">
    <property type="entry name" value="PKD"/>
    <property type="match status" value="1"/>
</dbReference>